<gene>
    <name evidence="2" type="ORF">OsI_35364</name>
</gene>
<feature type="region of interest" description="Disordered" evidence="1">
    <location>
        <begin position="1"/>
        <end position="31"/>
    </location>
</feature>
<evidence type="ECO:0000313" key="2">
    <source>
        <dbReference type="EMBL" id="EEC67801.1"/>
    </source>
</evidence>
<dbReference type="Gramene" id="BGIOSGA034930-TA">
    <property type="protein sequence ID" value="BGIOSGA034930-PA"/>
    <property type="gene ID" value="BGIOSGA034930"/>
</dbReference>
<dbReference type="AlphaFoldDB" id="B8BJG5"/>
<sequence>MRLGGFPEGDRRQDDEATAKGRGMTRGGVAPCLPETARRFSRSLARCGVGVARVWRGAALARCAVHGKAARCSTRLGTTRRPGRHFVERLACTYVAGTRKKKVSSVGLGLGWRRKKAVGRPA</sequence>
<keyword evidence="3" id="KW-1185">Reference proteome</keyword>
<reference evidence="2 3" key="1">
    <citation type="journal article" date="2005" name="PLoS Biol.">
        <title>The genomes of Oryza sativa: a history of duplications.</title>
        <authorList>
            <person name="Yu J."/>
            <person name="Wang J."/>
            <person name="Lin W."/>
            <person name="Li S."/>
            <person name="Li H."/>
            <person name="Zhou J."/>
            <person name="Ni P."/>
            <person name="Dong W."/>
            <person name="Hu S."/>
            <person name="Zeng C."/>
            <person name="Zhang J."/>
            <person name="Zhang Y."/>
            <person name="Li R."/>
            <person name="Xu Z."/>
            <person name="Li S."/>
            <person name="Li X."/>
            <person name="Zheng H."/>
            <person name="Cong L."/>
            <person name="Lin L."/>
            <person name="Yin J."/>
            <person name="Geng J."/>
            <person name="Li G."/>
            <person name="Shi J."/>
            <person name="Liu J."/>
            <person name="Lv H."/>
            <person name="Li J."/>
            <person name="Wang J."/>
            <person name="Deng Y."/>
            <person name="Ran L."/>
            <person name="Shi X."/>
            <person name="Wang X."/>
            <person name="Wu Q."/>
            <person name="Li C."/>
            <person name="Ren X."/>
            <person name="Wang J."/>
            <person name="Wang X."/>
            <person name="Li D."/>
            <person name="Liu D."/>
            <person name="Zhang X."/>
            <person name="Ji Z."/>
            <person name="Zhao W."/>
            <person name="Sun Y."/>
            <person name="Zhang Z."/>
            <person name="Bao J."/>
            <person name="Han Y."/>
            <person name="Dong L."/>
            <person name="Ji J."/>
            <person name="Chen P."/>
            <person name="Wu S."/>
            <person name="Liu J."/>
            <person name="Xiao Y."/>
            <person name="Bu D."/>
            <person name="Tan J."/>
            <person name="Yang L."/>
            <person name="Ye C."/>
            <person name="Zhang J."/>
            <person name="Xu J."/>
            <person name="Zhou Y."/>
            <person name="Yu Y."/>
            <person name="Zhang B."/>
            <person name="Zhuang S."/>
            <person name="Wei H."/>
            <person name="Liu B."/>
            <person name="Lei M."/>
            <person name="Yu H."/>
            <person name="Li Y."/>
            <person name="Xu H."/>
            <person name="Wei S."/>
            <person name="He X."/>
            <person name="Fang L."/>
            <person name="Zhang Z."/>
            <person name="Zhang Y."/>
            <person name="Huang X."/>
            <person name="Su Z."/>
            <person name="Tong W."/>
            <person name="Li J."/>
            <person name="Tong Z."/>
            <person name="Li S."/>
            <person name="Ye J."/>
            <person name="Wang L."/>
            <person name="Fang L."/>
            <person name="Lei T."/>
            <person name="Chen C."/>
            <person name="Chen H."/>
            <person name="Xu Z."/>
            <person name="Li H."/>
            <person name="Huang H."/>
            <person name="Zhang F."/>
            <person name="Xu H."/>
            <person name="Li N."/>
            <person name="Zhao C."/>
            <person name="Li S."/>
            <person name="Dong L."/>
            <person name="Huang Y."/>
            <person name="Li L."/>
            <person name="Xi Y."/>
            <person name="Qi Q."/>
            <person name="Li W."/>
            <person name="Zhang B."/>
            <person name="Hu W."/>
            <person name="Zhang Y."/>
            <person name="Tian X."/>
            <person name="Jiao Y."/>
            <person name="Liang X."/>
            <person name="Jin J."/>
            <person name="Gao L."/>
            <person name="Zheng W."/>
            <person name="Hao B."/>
            <person name="Liu S."/>
            <person name="Wang W."/>
            <person name="Yuan L."/>
            <person name="Cao M."/>
            <person name="McDermott J."/>
            <person name="Samudrala R."/>
            <person name="Wang J."/>
            <person name="Wong G.K."/>
            <person name="Yang H."/>
        </authorList>
    </citation>
    <scope>NUCLEOTIDE SEQUENCE [LARGE SCALE GENOMIC DNA]</scope>
    <source>
        <strain evidence="3">cv. 93-11</strain>
    </source>
</reference>
<proteinExistence type="predicted"/>
<evidence type="ECO:0000313" key="3">
    <source>
        <dbReference type="Proteomes" id="UP000007015"/>
    </source>
</evidence>
<dbReference type="EMBL" id="CM000136">
    <property type="protein sequence ID" value="EEC67801.1"/>
    <property type="molecule type" value="Genomic_DNA"/>
</dbReference>
<name>B8BJG5_ORYSI</name>
<dbReference type="HOGENOM" id="CLU_2030564_0_0_1"/>
<dbReference type="Proteomes" id="UP000007015">
    <property type="component" value="Chromosome 11"/>
</dbReference>
<organism evidence="2 3">
    <name type="scientific">Oryza sativa subsp. indica</name>
    <name type="common">Rice</name>
    <dbReference type="NCBI Taxonomy" id="39946"/>
    <lineage>
        <taxon>Eukaryota</taxon>
        <taxon>Viridiplantae</taxon>
        <taxon>Streptophyta</taxon>
        <taxon>Embryophyta</taxon>
        <taxon>Tracheophyta</taxon>
        <taxon>Spermatophyta</taxon>
        <taxon>Magnoliopsida</taxon>
        <taxon>Liliopsida</taxon>
        <taxon>Poales</taxon>
        <taxon>Poaceae</taxon>
        <taxon>BOP clade</taxon>
        <taxon>Oryzoideae</taxon>
        <taxon>Oryzeae</taxon>
        <taxon>Oryzinae</taxon>
        <taxon>Oryza</taxon>
        <taxon>Oryza sativa</taxon>
    </lineage>
</organism>
<evidence type="ECO:0000256" key="1">
    <source>
        <dbReference type="SAM" id="MobiDB-lite"/>
    </source>
</evidence>
<feature type="compositionally biased region" description="Basic and acidic residues" evidence="1">
    <location>
        <begin position="8"/>
        <end position="19"/>
    </location>
</feature>
<protein>
    <submittedName>
        <fullName evidence="2">Uncharacterized protein</fullName>
    </submittedName>
</protein>
<accession>B8BJG5</accession>